<proteinExistence type="predicted"/>
<gene>
    <name evidence="2" type="ORF">DIU77_012900</name>
</gene>
<feature type="chain" id="PRO_5044840498" description="ABC transporter substrate-binding protein" evidence="1">
    <location>
        <begin position="28"/>
        <end position="333"/>
    </location>
</feature>
<protein>
    <recommendedName>
        <fullName evidence="4">ABC transporter substrate-binding protein</fullName>
    </recommendedName>
</protein>
<evidence type="ECO:0008006" key="4">
    <source>
        <dbReference type="Google" id="ProtNLM"/>
    </source>
</evidence>
<evidence type="ECO:0000256" key="1">
    <source>
        <dbReference type="SAM" id="SignalP"/>
    </source>
</evidence>
<dbReference type="EMBL" id="QGUI02000169">
    <property type="protein sequence ID" value="MFO7193133.1"/>
    <property type="molecule type" value="Genomic_DNA"/>
</dbReference>
<dbReference type="PROSITE" id="PS51257">
    <property type="entry name" value="PROKAR_LIPOPROTEIN"/>
    <property type="match status" value="1"/>
</dbReference>
<organism evidence="2 3">
    <name type="scientific">Thermocrispum agreste</name>
    <dbReference type="NCBI Taxonomy" id="37925"/>
    <lineage>
        <taxon>Bacteria</taxon>
        <taxon>Bacillati</taxon>
        <taxon>Actinomycetota</taxon>
        <taxon>Actinomycetes</taxon>
        <taxon>Pseudonocardiales</taxon>
        <taxon>Pseudonocardiaceae</taxon>
        <taxon>Thermocrispum</taxon>
    </lineage>
</organism>
<name>A0ABD6FGY2_9PSEU</name>
<evidence type="ECO:0000313" key="3">
    <source>
        <dbReference type="Proteomes" id="UP000249324"/>
    </source>
</evidence>
<dbReference type="AlphaFoldDB" id="A0ABD6FGY2"/>
<reference evidence="2 3" key="1">
    <citation type="journal article" date="2021" name="BMC Genomics">
        <title>Genome-resolved metagenome and metatranscriptome analyses of thermophilic composting reveal key bacterial players and their metabolic interactions.</title>
        <authorList>
            <person name="Braga L.P.P."/>
            <person name="Pereira R.V."/>
            <person name="Martins L.F."/>
            <person name="Moura L.M.S."/>
            <person name="Sanchez F.B."/>
            <person name="Patane J.S.L."/>
            <person name="da Silva A.M."/>
            <person name="Setubal J.C."/>
        </authorList>
    </citation>
    <scope>NUCLEOTIDE SEQUENCE [LARGE SCALE GENOMIC DNA]</scope>
    <source>
        <strain evidence="2">ZC4RG45</strain>
    </source>
</reference>
<feature type="signal peptide" evidence="1">
    <location>
        <begin position="1"/>
        <end position="27"/>
    </location>
</feature>
<evidence type="ECO:0000313" key="2">
    <source>
        <dbReference type="EMBL" id="MFO7193133.1"/>
    </source>
</evidence>
<comment type="caution">
    <text evidence="2">The sequence shown here is derived from an EMBL/GenBank/DDBJ whole genome shotgun (WGS) entry which is preliminary data.</text>
</comment>
<keyword evidence="1" id="KW-0732">Signal</keyword>
<sequence>MSWRGRVLALGAAGLLLAAGCSNTVQGDAAAGSQETSAGKPVAGQSEGLIAALGAVRSTRESRVAFTYGDIAAIRDLVEQDRSRFEPLSGWGWDALWIERENVKKGIDLDIDAMQEAFVAGLPPDWVGVIRGDYDVTAVEAKISARGATPKKDGEATTWVVDASQGIDYDGPFSDVVHTNEFNVTRTAPGSFAYSSGAAAMEWVAATQGETLADDPVTMAAANCLGDVVAAELYRPGDGPDVVYAVGAQVAAPDDVTEVVCMAPADGNAEQLRKTFEQRLPDAVGPEFDALRGAEAVVDGAVVRVQAPARKDRPVSDVRNFTTVRSLPDLMSE</sequence>
<dbReference type="Proteomes" id="UP000249324">
    <property type="component" value="Unassembled WGS sequence"/>
</dbReference>
<accession>A0ABD6FGY2</accession>